<proteinExistence type="predicted"/>
<name>A0ABW3DCJ8_9BACL</name>
<accession>A0ABW3DCJ8</accession>
<dbReference type="PANTHER" id="PTHR35339">
    <property type="entry name" value="LINALOOL DEHYDRATASE_ISOMERASE DOMAIN-CONTAINING PROTEIN"/>
    <property type="match status" value="1"/>
</dbReference>
<dbReference type="EMBL" id="JBHTIU010000043">
    <property type="protein sequence ID" value="MFD0870314.1"/>
    <property type="molecule type" value="Genomic_DNA"/>
</dbReference>
<comment type="caution">
    <text evidence="2">The sequence shown here is derived from an EMBL/GenBank/DDBJ whole genome shotgun (WGS) entry which is preliminary data.</text>
</comment>
<reference evidence="3" key="1">
    <citation type="journal article" date="2019" name="Int. J. Syst. Evol. Microbiol.">
        <title>The Global Catalogue of Microorganisms (GCM) 10K type strain sequencing project: providing services to taxonomists for standard genome sequencing and annotation.</title>
        <authorList>
            <consortium name="The Broad Institute Genomics Platform"/>
            <consortium name="The Broad Institute Genome Sequencing Center for Infectious Disease"/>
            <person name="Wu L."/>
            <person name="Ma J."/>
        </authorList>
    </citation>
    <scope>NUCLEOTIDE SEQUENCE [LARGE SCALE GENOMIC DNA]</scope>
    <source>
        <strain evidence="3">CCUG 57263</strain>
    </source>
</reference>
<keyword evidence="3" id="KW-1185">Reference proteome</keyword>
<dbReference type="RefSeq" id="WP_144933746.1">
    <property type="nucleotide sequence ID" value="NZ_JBHTIU010000043.1"/>
</dbReference>
<gene>
    <name evidence="2" type="ORF">ACFQ03_14230</name>
</gene>
<dbReference type="InterPro" id="IPR049349">
    <property type="entry name" value="DUF2264_N"/>
</dbReference>
<dbReference type="PANTHER" id="PTHR35339:SF3">
    <property type="entry name" value="DUF2264 DOMAIN-CONTAINING PROTEIN"/>
    <property type="match status" value="1"/>
</dbReference>
<dbReference type="InterPro" id="IPR016624">
    <property type="entry name" value="UCP014753"/>
</dbReference>
<organism evidence="2 3">
    <name type="scientific">Paenibacillus residui</name>
    <dbReference type="NCBI Taxonomy" id="629724"/>
    <lineage>
        <taxon>Bacteria</taxon>
        <taxon>Bacillati</taxon>
        <taxon>Bacillota</taxon>
        <taxon>Bacilli</taxon>
        <taxon>Bacillales</taxon>
        <taxon>Paenibacillaceae</taxon>
        <taxon>Paenibacillus</taxon>
    </lineage>
</organism>
<dbReference type="PIRSF" id="PIRSF014753">
    <property type="entry name" value="UCP014753"/>
    <property type="match status" value="1"/>
</dbReference>
<evidence type="ECO:0000259" key="1">
    <source>
        <dbReference type="Pfam" id="PF10022"/>
    </source>
</evidence>
<sequence>MSLPTGNRQEDRSLWLEWMRRIADPVLTSLAARRLRADMPVESRGTDRADYTYLEAFGRLLVGMAPWLESGPDDDSPEARWREQYGELARLGIDAGTDPESPDCFNFTQGYQPIVDAAFLAHALLRAPTELYGRLSGQVQRRLVKSLQATRSRKPHFNNWLLFAAMIEAALYRMDECWDPMRIDYALKQHEQWYKGDGIYGDGPDFHWDYYNSFVIQPMLIDIVGTVAQESDDWKRLQEKVEARAVRYAAIQERSISPEGTFPVVGRSLAYRCGAFQHLAQMALQHKLPPDLHPAQVRCALTAVIRRTLTVPGTFDDKGWLQIGLCGHQPELGESYISTGSLYLCSTVFLPLGLPPSDPFWQGEADWTAKKAWSGQSVPIDQALSR</sequence>
<dbReference type="Proteomes" id="UP001597120">
    <property type="component" value="Unassembled WGS sequence"/>
</dbReference>
<protein>
    <submittedName>
        <fullName evidence="2">DUF2264 domain-containing protein</fullName>
    </submittedName>
</protein>
<feature type="domain" description="DUF2264" evidence="1">
    <location>
        <begin position="11"/>
        <end position="365"/>
    </location>
</feature>
<evidence type="ECO:0000313" key="3">
    <source>
        <dbReference type="Proteomes" id="UP001597120"/>
    </source>
</evidence>
<dbReference type="Pfam" id="PF10022">
    <property type="entry name" value="DUF2264"/>
    <property type="match status" value="1"/>
</dbReference>
<evidence type="ECO:0000313" key="2">
    <source>
        <dbReference type="EMBL" id="MFD0870314.1"/>
    </source>
</evidence>